<dbReference type="EC" id="3.1.1.31" evidence="5 7"/>
<dbReference type="InterPro" id="IPR005900">
    <property type="entry name" value="6-phosphogluconolactonase_DevB"/>
</dbReference>
<evidence type="ECO:0000313" key="9">
    <source>
        <dbReference type="EMBL" id="VVM05152.1"/>
    </source>
</evidence>
<dbReference type="RefSeq" id="WP_142659347.1">
    <property type="nucleotide sequence ID" value="NZ_CABFVA020000015.1"/>
</dbReference>
<dbReference type="InterPro" id="IPR039104">
    <property type="entry name" value="6PGL"/>
</dbReference>
<keyword evidence="7 9" id="KW-0378">Hydrolase</keyword>
<dbReference type="PANTHER" id="PTHR11054:SF0">
    <property type="entry name" value="6-PHOSPHOGLUCONOLACTONASE"/>
    <property type="match status" value="1"/>
</dbReference>
<evidence type="ECO:0000256" key="4">
    <source>
        <dbReference type="ARBA" id="ARBA00010662"/>
    </source>
</evidence>
<evidence type="ECO:0000256" key="2">
    <source>
        <dbReference type="ARBA" id="ARBA00002681"/>
    </source>
</evidence>
<name>A0A5E6M888_9BACT</name>
<evidence type="ECO:0000256" key="7">
    <source>
        <dbReference type="RuleBase" id="RU365095"/>
    </source>
</evidence>
<evidence type="ECO:0000256" key="5">
    <source>
        <dbReference type="ARBA" id="ARBA00013198"/>
    </source>
</evidence>
<protein>
    <recommendedName>
        <fullName evidence="6 7">6-phosphogluconolactonase</fullName>
        <shortName evidence="7">6PGL</shortName>
        <ecNumber evidence="5 7">3.1.1.31</ecNumber>
    </recommendedName>
</protein>
<dbReference type="CDD" id="cd01400">
    <property type="entry name" value="6PGL"/>
    <property type="match status" value="1"/>
</dbReference>
<gene>
    <name evidence="9" type="primary">PGLS</name>
    <name evidence="9" type="synonym">devB</name>
    <name evidence="7 9" type="synonym">pgl</name>
    <name evidence="9" type="ORF">MAMT_00489</name>
</gene>
<evidence type="ECO:0000256" key="3">
    <source>
        <dbReference type="ARBA" id="ARBA00004961"/>
    </source>
</evidence>
<dbReference type="Gene3D" id="3.40.50.1360">
    <property type="match status" value="1"/>
</dbReference>
<dbReference type="OrthoDB" id="9810967at2"/>
<evidence type="ECO:0000313" key="10">
    <source>
        <dbReference type="Proteomes" id="UP000334923"/>
    </source>
</evidence>
<dbReference type="Proteomes" id="UP000334923">
    <property type="component" value="Unassembled WGS sequence"/>
</dbReference>
<accession>A0A5E6M888</accession>
<keyword evidence="10" id="KW-1185">Reference proteome</keyword>
<dbReference type="UniPathway" id="UPA00115">
    <property type="reaction ID" value="UER00409"/>
</dbReference>
<dbReference type="GO" id="GO:0006098">
    <property type="term" value="P:pentose-phosphate shunt"/>
    <property type="evidence" value="ECO:0007669"/>
    <property type="project" value="UniProtKB-UniPathway"/>
</dbReference>
<sequence length="227" mass="25005">MAISIFSFREQEAWLNRLTSEFQGMLSENRPLARRFRVALSGGSTPIPLYRHWAGLDLPWEGIDWWIGDERWVPVTDPRSNEGMIRSSLGASAGARLLLRSWHGGVEPSEAARLYDSALRRELGDPPIFDLVLLGLGGDGHTASLFPGSPALEERASYAVPNSPPGGEGPLRLTLTYPCLDAARSIWFLVAGGAKEKIVERLLSGDKTLPAGRIQAVDQRLYWVRDG</sequence>
<dbReference type="Pfam" id="PF01182">
    <property type="entry name" value="Glucosamine_iso"/>
    <property type="match status" value="1"/>
</dbReference>
<organism evidence="9 10">
    <name type="scientific">Methylacidimicrobium tartarophylax</name>
    <dbReference type="NCBI Taxonomy" id="1041768"/>
    <lineage>
        <taxon>Bacteria</taxon>
        <taxon>Pseudomonadati</taxon>
        <taxon>Verrucomicrobiota</taxon>
        <taxon>Methylacidimicrobium</taxon>
    </lineage>
</organism>
<comment type="catalytic activity">
    <reaction evidence="1 7">
        <text>6-phospho-D-glucono-1,5-lactone + H2O = 6-phospho-D-gluconate + H(+)</text>
        <dbReference type="Rhea" id="RHEA:12556"/>
        <dbReference type="ChEBI" id="CHEBI:15377"/>
        <dbReference type="ChEBI" id="CHEBI:15378"/>
        <dbReference type="ChEBI" id="CHEBI:57955"/>
        <dbReference type="ChEBI" id="CHEBI:58759"/>
        <dbReference type="EC" id="3.1.1.31"/>
    </reaction>
</comment>
<dbReference type="GO" id="GO:0005975">
    <property type="term" value="P:carbohydrate metabolic process"/>
    <property type="evidence" value="ECO:0007669"/>
    <property type="project" value="UniProtKB-UniRule"/>
</dbReference>
<reference evidence="9 10" key="1">
    <citation type="submission" date="2019-09" db="EMBL/GenBank/DDBJ databases">
        <authorList>
            <person name="Cremers G."/>
        </authorList>
    </citation>
    <scope>NUCLEOTIDE SEQUENCE [LARGE SCALE GENOMIC DNA]</scope>
    <source>
        <strain evidence="9">4A</strain>
    </source>
</reference>
<feature type="domain" description="Glucosamine/galactosamine-6-phosphate isomerase" evidence="8">
    <location>
        <begin position="12"/>
        <end position="223"/>
    </location>
</feature>
<dbReference type="AlphaFoldDB" id="A0A5E6M888"/>
<dbReference type="GO" id="GO:0017057">
    <property type="term" value="F:6-phosphogluconolactonase activity"/>
    <property type="evidence" value="ECO:0007669"/>
    <property type="project" value="UniProtKB-UniRule"/>
</dbReference>
<proteinExistence type="inferred from homology"/>
<dbReference type="InterPro" id="IPR006148">
    <property type="entry name" value="Glc/Gal-6P_isomerase"/>
</dbReference>
<evidence type="ECO:0000259" key="8">
    <source>
        <dbReference type="Pfam" id="PF01182"/>
    </source>
</evidence>
<dbReference type="PANTHER" id="PTHR11054">
    <property type="entry name" value="6-PHOSPHOGLUCONOLACTONASE"/>
    <property type="match status" value="1"/>
</dbReference>
<evidence type="ECO:0000256" key="6">
    <source>
        <dbReference type="ARBA" id="ARBA00020337"/>
    </source>
</evidence>
<dbReference type="SUPFAM" id="SSF100950">
    <property type="entry name" value="NagB/RpiA/CoA transferase-like"/>
    <property type="match status" value="1"/>
</dbReference>
<comment type="function">
    <text evidence="2 7">Hydrolysis of 6-phosphogluconolactone to 6-phosphogluconate.</text>
</comment>
<dbReference type="InterPro" id="IPR037171">
    <property type="entry name" value="NagB/RpiA_transferase-like"/>
</dbReference>
<comment type="pathway">
    <text evidence="3 7">Carbohydrate degradation; pentose phosphate pathway; D-ribulose 5-phosphate from D-glucose 6-phosphate (oxidative stage): step 2/3.</text>
</comment>
<dbReference type="NCBIfam" id="TIGR01198">
    <property type="entry name" value="pgl"/>
    <property type="match status" value="1"/>
</dbReference>
<evidence type="ECO:0000256" key="1">
    <source>
        <dbReference type="ARBA" id="ARBA00000832"/>
    </source>
</evidence>
<comment type="similarity">
    <text evidence="4 7">Belongs to the glucosamine/galactosamine-6-phosphate isomerase family. 6-phosphogluconolactonase subfamily.</text>
</comment>
<dbReference type="EMBL" id="CABFVA020000015">
    <property type="protein sequence ID" value="VVM05152.1"/>
    <property type="molecule type" value="Genomic_DNA"/>
</dbReference>